<comment type="caution">
    <text evidence="2">The sequence shown here is derived from an EMBL/GenBank/DDBJ whole genome shotgun (WGS) entry which is preliminary data.</text>
</comment>
<reference evidence="2" key="1">
    <citation type="journal article" date="2020" name="G3 (Bethesda)">
        <title>High-Quality Assemblies for Three Invasive Social Wasps from the &lt;i&gt;Vespula&lt;/i&gt; Genus.</title>
        <authorList>
            <person name="Harrop T.W.R."/>
            <person name="Guhlin J."/>
            <person name="McLaughlin G.M."/>
            <person name="Permina E."/>
            <person name="Stockwell P."/>
            <person name="Gilligan J."/>
            <person name="Le Lec M.F."/>
            <person name="Gruber M.A.M."/>
            <person name="Quinn O."/>
            <person name="Lovegrove M."/>
            <person name="Duncan E.J."/>
            <person name="Remnant E.J."/>
            <person name="Van Eeckhoven J."/>
            <person name="Graham B."/>
            <person name="Knapp R.A."/>
            <person name="Langford K.W."/>
            <person name="Kronenberg Z."/>
            <person name="Press M.O."/>
            <person name="Eacker S.M."/>
            <person name="Wilson-Rankin E.E."/>
            <person name="Purcell J."/>
            <person name="Lester P.J."/>
            <person name="Dearden P.K."/>
        </authorList>
    </citation>
    <scope>NUCLEOTIDE SEQUENCE</scope>
    <source>
        <strain evidence="2">Marl-1</strain>
    </source>
</reference>
<evidence type="ECO:0000256" key="1">
    <source>
        <dbReference type="SAM" id="MobiDB-lite"/>
    </source>
</evidence>
<feature type="compositionally biased region" description="Basic and acidic residues" evidence="1">
    <location>
        <begin position="385"/>
        <end position="403"/>
    </location>
</feature>
<dbReference type="PANTHER" id="PTHR47644:SF1">
    <property type="entry name" value="PDZ DOMAIN-CONTAINING PROTEIN"/>
    <property type="match status" value="1"/>
</dbReference>
<keyword evidence="3" id="KW-1185">Reference proteome</keyword>
<dbReference type="PANTHER" id="PTHR47644">
    <property type="entry name" value="AGAP008221-PA"/>
    <property type="match status" value="1"/>
</dbReference>
<dbReference type="EMBL" id="JACSEA010000009">
    <property type="protein sequence ID" value="KAF7393182.1"/>
    <property type="molecule type" value="Genomic_DNA"/>
</dbReference>
<feature type="compositionally biased region" description="Pro residues" evidence="1">
    <location>
        <begin position="216"/>
        <end position="227"/>
    </location>
</feature>
<feature type="region of interest" description="Disordered" evidence="1">
    <location>
        <begin position="420"/>
        <end position="440"/>
    </location>
</feature>
<feature type="region of interest" description="Disordered" evidence="1">
    <location>
        <begin position="1"/>
        <end position="22"/>
    </location>
</feature>
<feature type="compositionally biased region" description="Low complexity" evidence="1">
    <location>
        <begin position="587"/>
        <end position="604"/>
    </location>
</feature>
<sequence length="604" mass="67297">MVKAPTMGPTGGPQGIRKIHPSPEIAMNPRNLQAATTNLTPTALRSEANTLGATTHAFHPQVDVSTQVDLHGGGSFHGDWDRRATPLYSREDIKEQYCITSRQLDAVEKSTGGFFGCLSTRGPSPCSSTRSSILSACVRSVPSDENLCDAPYPRHLQIMYQQPYTNFSRGLSRYHLEDDIEVFRRKPRPFCTISDPKKYMWLPEDEESTRMEGPRPVLPPAPPPPSVQGPQAPKTKHVSFARSHTLTSFDVPRSISPPKLHNPERLIDSKPTMQNTLSSNLPLVHSYAPLIREKFSYFDRTMFFPEKFPKRGVMKTQATQTEIPAGFRGRVPPVTLSPRTIHRVKMVSQGAQTNGLFNGRKLTKSYSEAGQLGTPLGGIQTSSGSKEEIEHEPLHRTQSEEPPRSPFIVDTPPPHLPSYAITEDESLPNGDIDGPLCPSQDQRQKSIELEDQEILIDFKPAPVSPDARAILNRLSTPTRRFLPLQKTLSDGEIRVERRELVGEAGEPSYPHTCRRNHQDPWSRTVRTSVEFSSTPEDLSLLRVPSPQDDHHEEEFHENLIRRGLFRKRSVSLEDGVQGPLSGDFMLPRSLPTSPTSPTSSGTTT</sequence>
<evidence type="ECO:0000313" key="3">
    <source>
        <dbReference type="Proteomes" id="UP000614350"/>
    </source>
</evidence>
<feature type="region of interest" description="Disordered" evidence="1">
    <location>
        <begin position="576"/>
        <end position="604"/>
    </location>
</feature>
<protein>
    <submittedName>
        <fullName evidence="2">Uncharacterized protein</fullName>
    </submittedName>
</protein>
<gene>
    <name evidence="2" type="ORF">HZH66_009015</name>
</gene>
<dbReference type="AlphaFoldDB" id="A0A834N1R3"/>
<organism evidence="2 3">
    <name type="scientific">Vespula vulgaris</name>
    <name type="common">Yellow jacket</name>
    <name type="synonym">Wasp</name>
    <dbReference type="NCBI Taxonomy" id="7454"/>
    <lineage>
        <taxon>Eukaryota</taxon>
        <taxon>Metazoa</taxon>
        <taxon>Ecdysozoa</taxon>
        <taxon>Arthropoda</taxon>
        <taxon>Hexapoda</taxon>
        <taxon>Insecta</taxon>
        <taxon>Pterygota</taxon>
        <taxon>Neoptera</taxon>
        <taxon>Endopterygota</taxon>
        <taxon>Hymenoptera</taxon>
        <taxon>Apocrita</taxon>
        <taxon>Aculeata</taxon>
        <taxon>Vespoidea</taxon>
        <taxon>Vespidae</taxon>
        <taxon>Vespinae</taxon>
        <taxon>Vespula</taxon>
    </lineage>
</organism>
<name>A0A834N1R3_VESVU</name>
<feature type="region of interest" description="Disordered" evidence="1">
    <location>
        <begin position="368"/>
        <end position="408"/>
    </location>
</feature>
<evidence type="ECO:0000313" key="2">
    <source>
        <dbReference type="EMBL" id="KAF7393182.1"/>
    </source>
</evidence>
<feature type="region of interest" description="Disordered" evidence="1">
    <location>
        <begin position="205"/>
        <end position="233"/>
    </location>
</feature>
<proteinExistence type="predicted"/>
<dbReference type="Proteomes" id="UP000614350">
    <property type="component" value="Unassembled WGS sequence"/>
</dbReference>
<accession>A0A834N1R3</accession>